<dbReference type="EMBL" id="QSGN01000047">
    <property type="protein sequence ID" value="RHB25114.1"/>
    <property type="molecule type" value="Genomic_DNA"/>
</dbReference>
<evidence type="ECO:0000313" key="3">
    <source>
        <dbReference type="EMBL" id="RHB25114.1"/>
    </source>
</evidence>
<evidence type="ECO:0000256" key="1">
    <source>
        <dbReference type="ARBA" id="ARBA00004328"/>
    </source>
</evidence>
<dbReference type="AlphaFoldDB" id="A0A413UXC3"/>
<name>A0A413UXC3_BACSE</name>
<comment type="subcellular location">
    <subcellularLocation>
        <location evidence="1">Virion</location>
    </subcellularLocation>
</comment>
<organism evidence="3 4">
    <name type="scientific">Bacteroides stercoris</name>
    <dbReference type="NCBI Taxonomy" id="46506"/>
    <lineage>
        <taxon>Bacteria</taxon>
        <taxon>Pseudomonadati</taxon>
        <taxon>Bacteroidota</taxon>
        <taxon>Bacteroidia</taxon>
        <taxon>Bacteroidales</taxon>
        <taxon>Bacteroidaceae</taxon>
        <taxon>Bacteroides</taxon>
    </lineage>
</organism>
<keyword evidence="2" id="KW-0945">Host-virus interaction</keyword>
<dbReference type="RefSeq" id="WP_117907608.1">
    <property type="nucleotide sequence ID" value="NZ_JAQDZO010000034.1"/>
</dbReference>
<gene>
    <name evidence="3" type="ORF">DW889_14535</name>
</gene>
<proteinExistence type="predicted"/>
<comment type="caution">
    <text evidence="3">The sequence shown here is derived from an EMBL/GenBank/DDBJ whole genome shotgun (WGS) entry which is preliminary data.</text>
</comment>
<sequence>MTAGTKYNLKAEYVPEEIYRVETGVRKSGPWKLEISNLTIGSYLPVFTPVFADLQKRTVVPVRNVEIYEKATSGSATKIKIKKGSLAYVGMHIGNGSKGATINSIDKSNSAYDELTLAADLGANAEVGEVWFEATAVGGTKKKATANFVLYAPTKVEDDGPVLPTLLMQAYEIKIPKLPLPIHKLDMEGLTSRFQFEY</sequence>
<evidence type="ECO:0000313" key="4">
    <source>
        <dbReference type="Proteomes" id="UP000283482"/>
    </source>
</evidence>
<accession>A0A413UXC3</accession>
<protein>
    <submittedName>
        <fullName evidence="3">Uncharacterized protein</fullName>
    </submittedName>
</protein>
<dbReference type="InterPro" id="IPR022741">
    <property type="entry name" value="Phage_B103_Gp8"/>
</dbReference>
<reference evidence="3 4" key="1">
    <citation type="submission" date="2018-08" db="EMBL/GenBank/DDBJ databases">
        <title>A genome reference for cultivated species of the human gut microbiota.</title>
        <authorList>
            <person name="Zou Y."/>
            <person name="Xue W."/>
            <person name="Luo G."/>
        </authorList>
    </citation>
    <scope>NUCLEOTIDE SEQUENCE [LARGE SCALE GENOMIC DNA]</scope>
    <source>
        <strain evidence="3 4">AM40-34</strain>
    </source>
</reference>
<dbReference type="Proteomes" id="UP000283482">
    <property type="component" value="Unassembled WGS sequence"/>
</dbReference>
<evidence type="ECO:0000256" key="2">
    <source>
        <dbReference type="ARBA" id="ARBA00022581"/>
    </source>
</evidence>
<dbReference type="Pfam" id="PF11133">
    <property type="entry name" value="Phage_head_fibr"/>
    <property type="match status" value="1"/>
</dbReference>